<dbReference type="GO" id="GO:0008422">
    <property type="term" value="F:beta-glucosidase activity"/>
    <property type="evidence" value="ECO:0007669"/>
    <property type="project" value="UniProtKB-EC"/>
</dbReference>
<dbReference type="Proteomes" id="UP000245507">
    <property type="component" value="Unassembled WGS sequence"/>
</dbReference>
<evidence type="ECO:0000256" key="10">
    <source>
        <dbReference type="RuleBase" id="RU361175"/>
    </source>
</evidence>
<dbReference type="InterPro" id="IPR001360">
    <property type="entry name" value="Glyco_hydro_1"/>
</dbReference>
<dbReference type="Gene3D" id="3.20.20.80">
    <property type="entry name" value="Glycosidases"/>
    <property type="match status" value="1"/>
</dbReference>
<protein>
    <recommendedName>
        <fullName evidence="3 10">Beta-glucosidase</fullName>
        <ecNumber evidence="3 10">3.2.1.21</ecNumber>
    </recommendedName>
</protein>
<evidence type="ECO:0000256" key="8">
    <source>
        <dbReference type="ARBA" id="ARBA00023326"/>
    </source>
</evidence>
<evidence type="ECO:0000313" key="11">
    <source>
        <dbReference type="EMBL" id="PWN02439.1"/>
    </source>
</evidence>
<dbReference type="GO" id="GO:0005829">
    <property type="term" value="C:cytosol"/>
    <property type="evidence" value="ECO:0007669"/>
    <property type="project" value="TreeGrafter"/>
</dbReference>
<gene>
    <name evidence="11" type="ORF">DJ010_11845</name>
</gene>
<dbReference type="InterPro" id="IPR033132">
    <property type="entry name" value="GH_1_N_CS"/>
</dbReference>
<feature type="binding site" evidence="9">
    <location>
        <position position="294"/>
    </location>
    <ligand>
        <name>substrate</name>
    </ligand>
</feature>
<evidence type="ECO:0000256" key="7">
    <source>
        <dbReference type="ARBA" id="ARBA00023295"/>
    </source>
</evidence>
<evidence type="ECO:0000256" key="4">
    <source>
        <dbReference type="ARBA" id="ARBA00022801"/>
    </source>
</evidence>
<dbReference type="RefSeq" id="WP_109693960.1">
    <property type="nucleotide sequence ID" value="NZ_QGDD01000005.1"/>
</dbReference>
<dbReference type="InterPro" id="IPR017736">
    <property type="entry name" value="Glyco_hydro_1_beta-glucosidase"/>
</dbReference>
<dbReference type="InterPro" id="IPR017853">
    <property type="entry name" value="GH"/>
</dbReference>
<evidence type="ECO:0000313" key="12">
    <source>
        <dbReference type="Proteomes" id="UP000245507"/>
    </source>
</evidence>
<evidence type="ECO:0000256" key="1">
    <source>
        <dbReference type="ARBA" id="ARBA00000448"/>
    </source>
</evidence>
<feature type="binding site" evidence="9">
    <location>
        <position position="401"/>
    </location>
    <ligand>
        <name>substrate</name>
    </ligand>
</feature>
<dbReference type="AlphaFoldDB" id="A0A316TGV7"/>
<sequence>MTKPAQLPGLPADFRFGIGTSAYQVEGAVDQGGRGSSIWDTFCSEPGRIADGSSGRVGCDHYHRLDEDIDLVGALGVDDYRFSIAWPRVFPSGRGNVNAAGLDFYDRMVDKVLEAGAKPTVTLYQWDLPQALEDDGGWLNRATVDHFADYAEIVGARLADRVEHWIPVNEPSVVTTFGYGSGEHAPGKKLMLDGAPVAHHLLLAHGRAAIALRAAGATSIGCANNHAPVWPASDDDADVGASKIFDALWNGLYVEPMLLGRYPIDLAPLLEHVVFEGDLATIRQPLDFYGVNYYTPIRIGVSDAEAPMPFEFREVVGYPVTGVGWPVVPDGLREWLIMFRARLRAAVPPIYITASGCSYSADPDADGIVDDQERIDYHAAHLTAVAEAIRMGVDVRGYFAWSLLDDFAWPLGYRGRFGFVHVDHVTQERTRKRSFDWYAELIRTIRAGND</sequence>
<evidence type="ECO:0000256" key="3">
    <source>
        <dbReference type="ARBA" id="ARBA00012744"/>
    </source>
</evidence>
<organism evidence="11 12">
    <name type="scientific">Nocardioides silvaticus</name>
    <dbReference type="NCBI Taxonomy" id="2201891"/>
    <lineage>
        <taxon>Bacteria</taxon>
        <taxon>Bacillati</taxon>
        <taxon>Actinomycetota</taxon>
        <taxon>Actinomycetes</taxon>
        <taxon>Propionibacteriales</taxon>
        <taxon>Nocardioidaceae</taxon>
        <taxon>Nocardioides</taxon>
    </lineage>
</organism>
<evidence type="ECO:0000256" key="9">
    <source>
        <dbReference type="PIRSR" id="PIRSR617736-2"/>
    </source>
</evidence>
<dbReference type="PROSITE" id="PS00653">
    <property type="entry name" value="GLYCOSYL_HYDROL_F1_2"/>
    <property type="match status" value="1"/>
</dbReference>
<proteinExistence type="inferred from homology"/>
<dbReference type="EC" id="3.2.1.21" evidence="3 10"/>
<keyword evidence="7 10" id="KW-0326">Glycosidase</keyword>
<comment type="similarity">
    <text evidence="2 10">Belongs to the glycosyl hydrolase 1 family.</text>
</comment>
<name>A0A316TGV7_9ACTN</name>
<keyword evidence="6" id="KW-0119">Carbohydrate metabolism</keyword>
<dbReference type="SUPFAM" id="SSF51445">
    <property type="entry name" value="(Trans)glycosidases"/>
    <property type="match status" value="1"/>
</dbReference>
<dbReference type="PRINTS" id="PR00131">
    <property type="entry name" value="GLHYDRLASE1"/>
</dbReference>
<reference evidence="11 12" key="1">
    <citation type="submission" date="2018-05" db="EMBL/GenBank/DDBJ databases">
        <title>Nocardioides silvaticus genome.</title>
        <authorList>
            <person name="Li C."/>
            <person name="Wang G."/>
        </authorList>
    </citation>
    <scope>NUCLEOTIDE SEQUENCE [LARGE SCALE GENOMIC DNA]</scope>
    <source>
        <strain evidence="11 12">CCTCC AB 2018079</strain>
    </source>
</reference>
<accession>A0A316TGV7</accession>
<keyword evidence="12" id="KW-1185">Reference proteome</keyword>
<comment type="catalytic activity">
    <reaction evidence="1 10">
        <text>Hydrolysis of terminal, non-reducing beta-D-glucosyl residues with release of beta-D-glucose.</text>
        <dbReference type="EC" id="3.2.1.21"/>
    </reaction>
</comment>
<feature type="binding site" evidence="9">
    <location>
        <position position="24"/>
    </location>
    <ligand>
        <name>substrate</name>
    </ligand>
</feature>
<keyword evidence="8" id="KW-0624">Polysaccharide degradation</keyword>
<keyword evidence="4 10" id="KW-0378">Hydrolase</keyword>
<evidence type="ECO:0000256" key="2">
    <source>
        <dbReference type="ARBA" id="ARBA00010838"/>
    </source>
</evidence>
<dbReference type="PANTHER" id="PTHR10353:SF36">
    <property type="entry name" value="LP05116P"/>
    <property type="match status" value="1"/>
</dbReference>
<dbReference type="PANTHER" id="PTHR10353">
    <property type="entry name" value="GLYCOSYL HYDROLASE"/>
    <property type="match status" value="1"/>
</dbReference>
<comment type="caution">
    <text evidence="11">The sequence shown here is derived from an EMBL/GenBank/DDBJ whole genome shotgun (WGS) entry which is preliminary data.</text>
</comment>
<evidence type="ECO:0000256" key="5">
    <source>
        <dbReference type="ARBA" id="ARBA00023001"/>
    </source>
</evidence>
<dbReference type="NCBIfam" id="TIGR03356">
    <property type="entry name" value="BGL"/>
    <property type="match status" value="1"/>
</dbReference>
<dbReference type="Pfam" id="PF00232">
    <property type="entry name" value="Glyco_hydro_1"/>
    <property type="match status" value="1"/>
</dbReference>
<dbReference type="OrthoDB" id="9765195at2"/>
<evidence type="ECO:0000256" key="6">
    <source>
        <dbReference type="ARBA" id="ARBA00023277"/>
    </source>
</evidence>
<feature type="binding site" evidence="9">
    <location>
        <position position="169"/>
    </location>
    <ligand>
        <name>substrate</name>
    </ligand>
</feature>
<dbReference type="GO" id="GO:0030245">
    <property type="term" value="P:cellulose catabolic process"/>
    <property type="evidence" value="ECO:0007669"/>
    <property type="project" value="UniProtKB-KW"/>
</dbReference>
<dbReference type="EMBL" id="QGDD01000005">
    <property type="protein sequence ID" value="PWN02439.1"/>
    <property type="molecule type" value="Genomic_DNA"/>
</dbReference>
<dbReference type="FunFam" id="3.20.20.80:FF:000004">
    <property type="entry name" value="Beta-glucosidase 6-phospho-beta-glucosidase"/>
    <property type="match status" value="1"/>
</dbReference>
<keyword evidence="5" id="KW-0136">Cellulose degradation</keyword>